<dbReference type="Proteomes" id="UP001293718">
    <property type="component" value="Unassembled WGS sequence"/>
</dbReference>
<sequence length="310" mass="35326">MNVLYVCSAARCGSTLTDMFLGGHPRATSLGESNFLAKALRVGEKCSCGALLRECEHWQAVYRRLERWGFSIEQPYGFRLWDAVAWTYIDKAHQTKSFLAAVRLRKSWMAARDLVPTGARPLVPVPPAYRDALTNKMRLYEAVADAWDKDVVIDSSKNVREAVELYQRHPKTVRILLVTRDGRGVYLSRRSSGRDPEESVRAWLSYYGRALPLLERHVPPEARMQLKYEDIASDPRRAGERLCDFISLDFQESMLRLDGVTRHMVNGNATRFAPNKGIALDERWRKDLQPAELSYFNGRGGPMNAALGYR</sequence>
<dbReference type="InterPro" id="IPR027417">
    <property type="entry name" value="P-loop_NTPase"/>
</dbReference>
<keyword evidence="2" id="KW-1185">Reference proteome</keyword>
<comment type="caution">
    <text evidence="1">The sequence shown here is derived from an EMBL/GenBank/DDBJ whole genome shotgun (WGS) entry which is preliminary data.</text>
</comment>
<gene>
    <name evidence="1" type="ORF">SM757_03235</name>
</gene>
<dbReference type="EMBL" id="JAXOJX010000002">
    <property type="protein sequence ID" value="MDZ5455580.1"/>
    <property type="molecule type" value="Genomic_DNA"/>
</dbReference>
<dbReference type="Gene3D" id="3.40.50.300">
    <property type="entry name" value="P-loop containing nucleotide triphosphate hydrolases"/>
    <property type="match status" value="1"/>
</dbReference>
<reference evidence="1 2" key="1">
    <citation type="submission" date="2023-11" db="EMBL/GenBank/DDBJ databases">
        <title>Draft genome of Azohydromonas lata strain H1 (DSM1123), a polyhydroxyalkanoate producer.</title>
        <authorList>
            <person name="Traversa D."/>
            <person name="D'Addabbo P."/>
            <person name="Pazzani C."/>
            <person name="Manzari C."/>
            <person name="Chiara M."/>
            <person name="Scrascia M."/>
        </authorList>
    </citation>
    <scope>NUCLEOTIDE SEQUENCE [LARGE SCALE GENOMIC DNA]</scope>
    <source>
        <strain evidence="1 2">H1</strain>
    </source>
</reference>
<evidence type="ECO:0000313" key="2">
    <source>
        <dbReference type="Proteomes" id="UP001293718"/>
    </source>
</evidence>
<evidence type="ECO:0000313" key="1">
    <source>
        <dbReference type="EMBL" id="MDZ5455580.1"/>
    </source>
</evidence>
<organism evidence="1 2">
    <name type="scientific">Azohydromonas lata</name>
    <dbReference type="NCBI Taxonomy" id="45677"/>
    <lineage>
        <taxon>Bacteria</taxon>
        <taxon>Pseudomonadati</taxon>
        <taxon>Pseudomonadota</taxon>
        <taxon>Betaproteobacteria</taxon>
        <taxon>Burkholderiales</taxon>
        <taxon>Sphaerotilaceae</taxon>
        <taxon>Azohydromonas</taxon>
    </lineage>
</organism>
<dbReference type="SUPFAM" id="SSF52540">
    <property type="entry name" value="P-loop containing nucleoside triphosphate hydrolases"/>
    <property type="match status" value="1"/>
</dbReference>
<name>A0ABU5IAA4_9BURK</name>
<proteinExistence type="predicted"/>
<dbReference type="Pfam" id="PF13469">
    <property type="entry name" value="Sulfotransfer_3"/>
    <property type="match status" value="1"/>
</dbReference>
<accession>A0ABU5IAA4</accession>
<dbReference type="RefSeq" id="WP_322464335.1">
    <property type="nucleotide sequence ID" value="NZ_JAXOJX010000002.1"/>
</dbReference>
<protein>
    <submittedName>
        <fullName evidence="1">Sulfotransferase</fullName>
    </submittedName>
</protein>